<dbReference type="SUPFAM" id="SSF46689">
    <property type="entry name" value="Homeodomain-like"/>
    <property type="match status" value="2"/>
</dbReference>
<dbReference type="InterPro" id="IPR018060">
    <property type="entry name" value="HTH_AraC"/>
</dbReference>
<evidence type="ECO:0000256" key="2">
    <source>
        <dbReference type="ARBA" id="ARBA00023125"/>
    </source>
</evidence>
<evidence type="ECO:0000256" key="3">
    <source>
        <dbReference type="ARBA" id="ARBA00023163"/>
    </source>
</evidence>
<gene>
    <name evidence="6" type="ORF">Mkiyose1413_37250</name>
    <name evidence="5" type="ORF">SRL2020028_33210</name>
</gene>
<organism evidence="6 7">
    <name type="scientific">Mycobacterium kiyosense</name>
    <dbReference type="NCBI Taxonomy" id="2871094"/>
    <lineage>
        <taxon>Bacteria</taxon>
        <taxon>Bacillati</taxon>
        <taxon>Actinomycetota</taxon>
        <taxon>Actinomycetes</taxon>
        <taxon>Mycobacteriales</taxon>
        <taxon>Mycobacteriaceae</taxon>
        <taxon>Mycobacterium</taxon>
    </lineage>
</organism>
<comment type="caution">
    <text evidence="6">The sequence shown here is derived from an EMBL/GenBank/DDBJ whole genome shotgun (WGS) entry which is preliminary data.</text>
</comment>
<dbReference type="PROSITE" id="PS01124">
    <property type="entry name" value="HTH_ARAC_FAMILY_2"/>
    <property type="match status" value="1"/>
</dbReference>
<evidence type="ECO:0000313" key="5">
    <source>
        <dbReference type="EMBL" id="GLB84065.1"/>
    </source>
</evidence>
<dbReference type="PANTHER" id="PTHR43280">
    <property type="entry name" value="ARAC-FAMILY TRANSCRIPTIONAL REGULATOR"/>
    <property type="match status" value="1"/>
</dbReference>
<evidence type="ECO:0000256" key="1">
    <source>
        <dbReference type="ARBA" id="ARBA00023015"/>
    </source>
</evidence>
<keyword evidence="2" id="KW-0238">DNA-binding</keyword>
<dbReference type="Proteomes" id="UP001064782">
    <property type="component" value="Unassembled WGS sequence"/>
</dbReference>
<evidence type="ECO:0000259" key="4">
    <source>
        <dbReference type="PROSITE" id="PS01124"/>
    </source>
</evidence>
<dbReference type="GO" id="GO:0043565">
    <property type="term" value="F:sequence-specific DNA binding"/>
    <property type="evidence" value="ECO:0007669"/>
    <property type="project" value="InterPro"/>
</dbReference>
<evidence type="ECO:0000313" key="6">
    <source>
        <dbReference type="EMBL" id="GLD31842.1"/>
    </source>
</evidence>
<accession>A0A9P3Q906</accession>
<dbReference type="Pfam" id="PF12833">
    <property type="entry name" value="HTH_18"/>
    <property type="match status" value="1"/>
</dbReference>
<dbReference type="InterPro" id="IPR018062">
    <property type="entry name" value="HTH_AraC-typ_CS"/>
</dbReference>
<dbReference type="AlphaFoldDB" id="A0A9P3Q906"/>
<dbReference type="PROSITE" id="PS00041">
    <property type="entry name" value="HTH_ARAC_FAMILY_1"/>
    <property type="match status" value="1"/>
</dbReference>
<proteinExistence type="predicted"/>
<dbReference type="PRINTS" id="PR00032">
    <property type="entry name" value="HTHARAC"/>
</dbReference>
<keyword evidence="1" id="KW-0805">Transcription regulation</keyword>
<dbReference type="EMBL" id="BRZI01000031">
    <property type="protein sequence ID" value="GLD31842.1"/>
    <property type="molecule type" value="Genomic_DNA"/>
</dbReference>
<dbReference type="PANTHER" id="PTHR43280:SF32">
    <property type="entry name" value="TRANSCRIPTIONAL REGULATORY PROTEIN"/>
    <property type="match status" value="1"/>
</dbReference>
<evidence type="ECO:0000313" key="7">
    <source>
        <dbReference type="Proteomes" id="UP001064782"/>
    </source>
</evidence>
<dbReference type="InterPro" id="IPR009057">
    <property type="entry name" value="Homeodomain-like_sf"/>
</dbReference>
<dbReference type="SMART" id="SM00342">
    <property type="entry name" value="HTH_ARAC"/>
    <property type="match status" value="1"/>
</dbReference>
<dbReference type="GO" id="GO:0003700">
    <property type="term" value="F:DNA-binding transcription factor activity"/>
    <property type="evidence" value="ECO:0007669"/>
    <property type="project" value="InterPro"/>
</dbReference>
<keyword evidence="7" id="KW-1185">Reference proteome</keyword>
<feature type="domain" description="HTH araC/xylS-type" evidence="4">
    <location>
        <begin position="194"/>
        <end position="292"/>
    </location>
</feature>
<dbReference type="EMBL" id="BRXE01000040">
    <property type="protein sequence ID" value="GLB84065.1"/>
    <property type="molecule type" value="Genomic_DNA"/>
</dbReference>
<dbReference type="InterPro" id="IPR020449">
    <property type="entry name" value="Tscrpt_reg_AraC-type_HTH"/>
</dbReference>
<dbReference type="Gene3D" id="1.10.10.60">
    <property type="entry name" value="Homeodomain-like"/>
    <property type="match status" value="1"/>
</dbReference>
<reference evidence="6" key="1">
    <citation type="submission" date="2022-08" db="EMBL/GenBank/DDBJ databases">
        <title>Mycobacterium kiyosense sp. nov., scotochromogenic slow-glowing species isolated from respiratory specimens.</title>
        <authorList>
            <person name="Fukano H."/>
            <person name="Kazumi Y."/>
            <person name="Sakagami N."/>
            <person name="Ato M."/>
            <person name="Mitarai S."/>
            <person name="Hoshino Y."/>
        </authorList>
    </citation>
    <scope>NUCLEOTIDE SEQUENCE</scope>
    <source>
        <strain evidence="6">1413</strain>
        <strain evidence="5">SRL2020-028</strain>
    </source>
</reference>
<name>A0A9P3Q906_9MYCO</name>
<dbReference type="Proteomes" id="UP001165663">
    <property type="component" value="Unassembled WGS sequence"/>
</dbReference>
<sequence length="297" mass="33178">MIFAKSRIIFGTVPSPARLARYRGGVPVYQYRTGPDTPPVSVARRGDLTERERHIHDFPALWYVPAAGQVYVAAAGEILDPRDVVPPAEGVAVFFDPAALGEDVRSPWPTWQSHPLLFPFLHGHSGGVLLLDVPAARRTLWDNAIRSIESELSTRQRGYRQAALAHLTLLLIELARISGDVVADLRRSGEPLLAEVFAVIDRRLGDPLSLRGVAAEVGMTPGHLTTVVRRRTGRTVQDWIIERRMAQARDLLTETDLPVAEVARRIGIGDPGYFSRLFRRTHGSTPRQWRTDQRLQR</sequence>
<protein>
    <recommendedName>
        <fullName evidence="4">HTH araC/xylS-type domain-containing protein</fullName>
    </recommendedName>
</protein>
<keyword evidence="3" id="KW-0804">Transcription</keyword>